<dbReference type="Proteomes" id="UP000288805">
    <property type="component" value="Unassembled WGS sequence"/>
</dbReference>
<evidence type="ECO:0000313" key="2">
    <source>
        <dbReference type="EMBL" id="RVW53518.1"/>
    </source>
</evidence>
<sequence>MPPFSSLQTDTRFGKESATTPSISSTSKRTAENSAVVRKEAAATKVPEELFVPGTVYYLKRNVETQSSSSNSEGREFFTLHRRHPGEHFQRIVLSSNLISAHKCDSHYYALRDVLKGLPVSPDEGSF</sequence>
<protein>
    <submittedName>
        <fullName evidence="3">Uncharacterized protein</fullName>
    </submittedName>
</protein>
<evidence type="ECO:0000313" key="3">
    <source>
        <dbReference type="EMBL" id="RVX19127.1"/>
    </source>
</evidence>
<gene>
    <name evidence="3" type="ORF">CK203_008878</name>
    <name evidence="2" type="ORF">CK203_104054</name>
</gene>
<feature type="region of interest" description="Disordered" evidence="1">
    <location>
        <begin position="1"/>
        <end position="41"/>
    </location>
</feature>
<proteinExistence type="predicted"/>
<dbReference type="EMBL" id="QGNW01000009">
    <property type="protein sequence ID" value="RVX19127.1"/>
    <property type="molecule type" value="Genomic_DNA"/>
</dbReference>
<dbReference type="PANTHER" id="PTHR47418">
    <property type="entry name" value="ALPHA/BETA-HYDROLASES SUPERFAMILY PROTEIN"/>
    <property type="match status" value="1"/>
</dbReference>
<organism evidence="3 4">
    <name type="scientific">Vitis vinifera</name>
    <name type="common">Grape</name>
    <dbReference type="NCBI Taxonomy" id="29760"/>
    <lineage>
        <taxon>Eukaryota</taxon>
        <taxon>Viridiplantae</taxon>
        <taxon>Streptophyta</taxon>
        <taxon>Embryophyta</taxon>
        <taxon>Tracheophyta</taxon>
        <taxon>Spermatophyta</taxon>
        <taxon>Magnoliopsida</taxon>
        <taxon>eudicotyledons</taxon>
        <taxon>Gunneridae</taxon>
        <taxon>Pentapetalae</taxon>
        <taxon>rosids</taxon>
        <taxon>Vitales</taxon>
        <taxon>Vitaceae</taxon>
        <taxon>Viteae</taxon>
        <taxon>Vitis</taxon>
    </lineage>
</organism>
<comment type="caution">
    <text evidence="3">The sequence shown here is derived from an EMBL/GenBank/DDBJ whole genome shotgun (WGS) entry which is preliminary data.</text>
</comment>
<evidence type="ECO:0000313" key="4">
    <source>
        <dbReference type="Proteomes" id="UP000288805"/>
    </source>
</evidence>
<name>A0A438KD38_VITVI</name>
<accession>A0A438KD38</accession>
<evidence type="ECO:0000256" key="1">
    <source>
        <dbReference type="SAM" id="MobiDB-lite"/>
    </source>
</evidence>
<feature type="compositionally biased region" description="Polar residues" evidence="1">
    <location>
        <begin position="1"/>
        <end position="28"/>
    </location>
</feature>
<dbReference type="AlphaFoldDB" id="A0A438KD38"/>
<dbReference type="EMBL" id="QGNW01001144">
    <property type="protein sequence ID" value="RVW53518.1"/>
    <property type="molecule type" value="Genomic_DNA"/>
</dbReference>
<reference evidence="3 4" key="1">
    <citation type="journal article" date="2018" name="PLoS Genet.">
        <title>Population sequencing reveals clonal diversity and ancestral inbreeding in the grapevine cultivar Chardonnay.</title>
        <authorList>
            <person name="Roach M.J."/>
            <person name="Johnson D.L."/>
            <person name="Bohlmann J."/>
            <person name="van Vuuren H.J."/>
            <person name="Jones S.J."/>
            <person name="Pretorius I.S."/>
            <person name="Schmidt S.A."/>
            <person name="Borneman A.R."/>
        </authorList>
    </citation>
    <scope>NUCLEOTIDE SEQUENCE [LARGE SCALE GENOMIC DNA]</scope>
    <source>
        <strain evidence="4">cv. Chardonnay</strain>
        <strain evidence="3">I10V1</strain>
        <tissue evidence="3">Leaf</tissue>
    </source>
</reference>